<evidence type="ECO:0000313" key="2">
    <source>
        <dbReference type="Proteomes" id="UP000245778"/>
    </source>
</evidence>
<protein>
    <submittedName>
        <fullName evidence="1">Uncharacterized protein DUF2188</fullName>
    </submittedName>
</protein>
<organism evidence="1 2">
    <name type="scientific">Intestinimonas butyriciproducens</name>
    <dbReference type="NCBI Taxonomy" id="1297617"/>
    <lineage>
        <taxon>Bacteria</taxon>
        <taxon>Bacillati</taxon>
        <taxon>Bacillota</taxon>
        <taxon>Clostridia</taxon>
        <taxon>Eubacteriales</taxon>
        <taxon>Intestinimonas</taxon>
    </lineage>
</organism>
<dbReference type="Pfam" id="PF09954">
    <property type="entry name" value="DUF2188"/>
    <property type="match status" value="1"/>
</dbReference>
<reference evidence="1 2" key="1">
    <citation type="submission" date="2018-04" db="EMBL/GenBank/DDBJ databases">
        <title>Genomic Encyclopedia of Type Strains, Phase IV (KMG-IV): sequencing the most valuable type-strain genomes for metagenomic binning, comparative biology and taxonomic classification.</title>
        <authorList>
            <person name="Goeker M."/>
        </authorList>
    </citation>
    <scope>NUCLEOTIDE SEQUENCE [LARGE SCALE GENOMIC DNA]</scope>
    <source>
        <strain evidence="1 2">DSM 26588</strain>
    </source>
</reference>
<name>A0A2U1BIM7_9FIRM</name>
<gene>
    <name evidence="1" type="ORF">C7373_10617</name>
</gene>
<dbReference type="Proteomes" id="UP000245778">
    <property type="component" value="Unassembled WGS sequence"/>
</dbReference>
<proteinExistence type="predicted"/>
<dbReference type="GeneID" id="93228324"/>
<accession>A0A2U1BIM7</accession>
<comment type="caution">
    <text evidence="1">The sequence shown here is derived from an EMBL/GenBank/DDBJ whole genome shotgun (WGS) entry which is preliminary data.</text>
</comment>
<dbReference type="InterPro" id="IPR018691">
    <property type="entry name" value="DUF2188"/>
</dbReference>
<dbReference type="RefSeq" id="WP_058117086.1">
    <property type="nucleotide sequence ID" value="NZ_CALICV010000061.1"/>
</dbReference>
<dbReference type="AlphaFoldDB" id="A0A2U1BIM7"/>
<sequence>MDHRADLYVLPHPKGGWQVRRHAAAKAIRRVASYQEALEIAARMAANEQLSLLARYRPAGEPSA</sequence>
<dbReference type="EMBL" id="QEKK01000006">
    <property type="protein sequence ID" value="PVY48512.1"/>
    <property type="molecule type" value="Genomic_DNA"/>
</dbReference>
<evidence type="ECO:0000313" key="1">
    <source>
        <dbReference type="EMBL" id="PVY48512.1"/>
    </source>
</evidence>